<comment type="caution">
    <text evidence="8">The sequence shown here is derived from an EMBL/GenBank/DDBJ whole genome shotgun (WGS) entry which is preliminary data.</text>
</comment>
<dbReference type="RefSeq" id="WP_279299025.1">
    <property type="nucleotide sequence ID" value="NZ_JAOTIF010000021.1"/>
</dbReference>
<dbReference type="PROSITE" id="PS50850">
    <property type="entry name" value="MFS"/>
    <property type="match status" value="1"/>
</dbReference>
<feature type="transmembrane region" description="Helical" evidence="6">
    <location>
        <begin position="346"/>
        <end position="368"/>
    </location>
</feature>
<evidence type="ECO:0000313" key="8">
    <source>
        <dbReference type="EMBL" id="MCU7551554.1"/>
    </source>
</evidence>
<feature type="transmembrane region" description="Helical" evidence="6">
    <location>
        <begin position="190"/>
        <end position="208"/>
    </location>
</feature>
<evidence type="ECO:0000256" key="4">
    <source>
        <dbReference type="ARBA" id="ARBA00022989"/>
    </source>
</evidence>
<feature type="transmembrane region" description="Helical" evidence="6">
    <location>
        <begin position="148"/>
        <end position="170"/>
    </location>
</feature>
<dbReference type="SUPFAM" id="SSF103473">
    <property type="entry name" value="MFS general substrate transporter"/>
    <property type="match status" value="1"/>
</dbReference>
<feature type="transmembrane region" description="Helical" evidence="6">
    <location>
        <begin position="322"/>
        <end position="340"/>
    </location>
</feature>
<evidence type="ECO:0000256" key="5">
    <source>
        <dbReference type="ARBA" id="ARBA00023136"/>
    </source>
</evidence>
<dbReference type="PANTHER" id="PTHR19432:SF35">
    <property type="entry name" value="SOLUTE CARRIER FAMILY 45 MEMBER 3 ISOFORM X1"/>
    <property type="match status" value="1"/>
</dbReference>
<comment type="subcellular location">
    <subcellularLocation>
        <location evidence="1">Membrane</location>
        <topology evidence="1">Multi-pass membrane protein</topology>
    </subcellularLocation>
</comment>
<evidence type="ECO:0000256" key="2">
    <source>
        <dbReference type="ARBA" id="ARBA00022448"/>
    </source>
</evidence>
<feature type="transmembrane region" description="Helical" evidence="6">
    <location>
        <begin position="297"/>
        <end position="315"/>
    </location>
</feature>
<dbReference type="Gene3D" id="1.20.1250.20">
    <property type="entry name" value="MFS general substrate transporter like domains"/>
    <property type="match status" value="2"/>
</dbReference>
<dbReference type="Proteomes" id="UP001155483">
    <property type="component" value="Unassembled WGS sequence"/>
</dbReference>
<dbReference type="GO" id="GO:0016020">
    <property type="term" value="C:membrane"/>
    <property type="evidence" value="ECO:0007669"/>
    <property type="project" value="UniProtKB-SubCell"/>
</dbReference>
<evidence type="ECO:0000259" key="7">
    <source>
        <dbReference type="PROSITE" id="PS50850"/>
    </source>
</evidence>
<reference evidence="8" key="1">
    <citation type="submission" date="2022-09" db="EMBL/GenBank/DDBJ databases">
        <authorList>
            <person name="Yuan C."/>
            <person name="Ke Z."/>
        </authorList>
    </citation>
    <scope>NUCLEOTIDE SEQUENCE</scope>
    <source>
        <strain evidence="8">LB-8</strain>
    </source>
</reference>
<feature type="domain" description="Major facilitator superfamily (MFS) profile" evidence="7">
    <location>
        <begin position="252"/>
        <end position="457"/>
    </location>
</feature>
<feature type="transmembrane region" description="Helical" evidence="6">
    <location>
        <begin position="52"/>
        <end position="75"/>
    </location>
</feature>
<evidence type="ECO:0000256" key="6">
    <source>
        <dbReference type="SAM" id="Phobius"/>
    </source>
</evidence>
<organism evidence="8 9">
    <name type="scientific">Paraflavisolibacter caeni</name>
    <dbReference type="NCBI Taxonomy" id="2982496"/>
    <lineage>
        <taxon>Bacteria</taxon>
        <taxon>Pseudomonadati</taxon>
        <taxon>Bacteroidota</taxon>
        <taxon>Chitinophagia</taxon>
        <taxon>Chitinophagales</taxon>
        <taxon>Chitinophagaceae</taxon>
        <taxon>Paraflavisolibacter</taxon>
    </lineage>
</organism>
<feature type="transmembrane region" description="Helical" evidence="6">
    <location>
        <begin position="380"/>
        <end position="403"/>
    </location>
</feature>
<dbReference type="EMBL" id="JAOTIF010000021">
    <property type="protein sequence ID" value="MCU7551554.1"/>
    <property type="molecule type" value="Genomic_DNA"/>
</dbReference>
<proteinExistence type="predicted"/>
<reference evidence="8" key="2">
    <citation type="submission" date="2023-04" db="EMBL/GenBank/DDBJ databases">
        <title>Paracnuella aquatica gen. nov., sp. nov., a member of the family Chitinophagaceae isolated from a hot spring.</title>
        <authorList>
            <person name="Wang C."/>
        </authorList>
    </citation>
    <scope>NUCLEOTIDE SEQUENCE</scope>
    <source>
        <strain evidence="8">LB-8</strain>
    </source>
</reference>
<keyword evidence="3 6" id="KW-0812">Transmembrane</keyword>
<dbReference type="AlphaFoldDB" id="A0A9X2XXV3"/>
<name>A0A9X2XXV3_9BACT</name>
<sequence>MPAFSVPEGKPKLRFWQIFNMSFGFFGIQFGWDLQRANMGPIYEFLKASPEEIPLLFLAAPLTGLLVQPIIGYLSDHTWHPRWGRRRPYFFIGAVLSTVCLFFMPNSSALWMAAGLLWILDTSGNIAMEPFRAFVADKLPDSQSTKGFAMQSFLIGLGGSIASALPWILSNIFHVSRISVGGAIPNSVKYAFYIGGSIFLIAILYTILTSNEYPPTEDSQEEASAGGFSHGLKEISSSISNMPSKMKQLALVQFFTWPGLFLMWFYYSTAVARNIFGAESEKDVLYTQGVEFAGLTLSYYSIVTFLFALLLPAIAGRLGRKLTHSLCLICGALGLIGVGFVTDKNMLYVCMTGVGIAWASILSMPYAMLAGSLPSNKVGIYMGIFNFFIVLPEIIASLFFGWIMEHLLHNNRMTAVQIGGVLMILAAVFCYFFVSEKHERVSKSKVAKIEIEEQRPI</sequence>
<feature type="transmembrane region" description="Helical" evidence="6">
    <location>
        <begin position="87"/>
        <end position="104"/>
    </location>
</feature>
<dbReference type="Pfam" id="PF07690">
    <property type="entry name" value="MFS_1"/>
    <property type="match status" value="2"/>
</dbReference>
<keyword evidence="4 6" id="KW-1133">Transmembrane helix</keyword>
<accession>A0A9X2XXV3</accession>
<evidence type="ECO:0000313" key="9">
    <source>
        <dbReference type="Proteomes" id="UP001155483"/>
    </source>
</evidence>
<protein>
    <submittedName>
        <fullName evidence="8">MFS transporter</fullName>
    </submittedName>
</protein>
<feature type="transmembrane region" description="Helical" evidence="6">
    <location>
        <begin position="249"/>
        <end position="267"/>
    </location>
</feature>
<evidence type="ECO:0000256" key="1">
    <source>
        <dbReference type="ARBA" id="ARBA00004141"/>
    </source>
</evidence>
<dbReference type="InterPro" id="IPR020846">
    <property type="entry name" value="MFS_dom"/>
</dbReference>
<dbReference type="PANTHER" id="PTHR19432">
    <property type="entry name" value="SUGAR TRANSPORTER"/>
    <property type="match status" value="1"/>
</dbReference>
<keyword evidence="2" id="KW-0813">Transport</keyword>
<keyword evidence="9" id="KW-1185">Reference proteome</keyword>
<feature type="transmembrane region" description="Helical" evidence="6">
    <location>
        <begin position="15"/>
        <end position="32"/>
    </location>
</feature>
<evidence type="ECO:0000256" key="3">
    <source>
        <dbReference type="ARBA" id="ARBA00022692"/>
    </source>
</evidence>
<dbReference type="InterPro" id="IPR011701">
    <property type="entry name" value="MFS"/>
</dbReference>
<keyword evidence="5 6" id="KW-0472">Membrane</keyword>
<feature type="transmembrane region" description="Helical" evidence="6">
    <location>
        <begin position="415"/>
        <end position="434"/>
    </location>
</feature>
<dbReference type="InterPro" id="IPR036259">
    <property type="entry name" value="MFS_trans_sf"/>
</dbReference>
<gene>
    <name evidence="8" type="ORF">OCK74_20705</name>
</gene>
<dbReference type="GO" id="GO:0022857">
    <property type="term" value="F:transmembrane transporter activity"/>
    <property type="evidence" value="ECO:0007669"/>
    <property type="project" value="InterPro"/>
</dbReference>